<sequence>MAAAKVLAVINQKGGAGKTTLAMNLAAGLARRGSTVVVDLDPQGSALQWGGAGAHPYPATVKQISGRWDGAGLRQTYKTYQHIVLDCPPSLDSHASSQALRSSDVALIPVLPSPVDLWASLRLPQEVEAARSQNPNLRAFLVLNQIEQRSALSAAMQDALAEFGLPVLRAAMRRRAIYRAAALDGLSVYQMGARGQGAADEIEAILKEVYPS</sequence>
<dbReference type="NCBIfam" id="NF041546">
    <property type="entry name" value="ParA_partition"/>
    <property type="match status" value="1"/>
</dbReference>
<dbReference type="EMBL" id="CYHF01000001">
    <property type="protein sequence ID" value="CUA93909.1"/>
    <property type="molecule type" value="Genomic_DNA"/>
</dbReference>
<organism evidence="2 3">
    <name type="scientific">Thiomonas bhubaneswarensis</name>
    <dbReference type="NCBI Taxonomy" id="339866"/>
    <lineage>
        <taxon>Bacteria</taxon>
        <taxon>Pseudomonadati</taxon>
        <taxon>Pseudomonadota</taxon>
        <taxon>Betaproteobacteria</taxon>
        <taxon>Burkholderiales</taxon>
        <taxon>Thiomonas</taxon>
    </lineage>
</organism>
<dbReference type="OrthoDB" id="69313at2"/>
<dbReference type="InterPro" id="IPR027417">
    <property type="entry name" value="P-loop_NTPase"/>
</dbReference>
<dbReference type="Pfam" id="PF01656">
    <property type="entry name" value="CbiA"/>
    <property type="match status" value="1"/>
</dbReference>
<feature type="domain" description="CobQ/CobB/MinD/ParA nucleotide binding" evidence="1">
    <location>
        <begin position="7"/>
        <end position="185"/>
    </location>
</feature>
<dbReference type="AlphaFoldDB" id="A0A0K6HSN7"/>
<dbReference type="RefSeq" id="WP_055449343.1">
    <property type="nucleotide sequence ID" value="NZ_CYHF01000001.1"/>
</dbReference>
<dbReference type="Gene3D" id="3.40.50.300">
    <property type="entry name" value="P-loop containing nucleotide triphosphate hydrolases"/>
    <property type="match status" value="1"/>
</dbReference>
<dbReference type="PANTHER" id="PTHR13696">
    <property type="entry name" value="P-LOOP CONTAINING NUCLEOSIDE TRIPHOSPHATE HYDROLASE"/>
    <property type="match status" value="1"/>
</dbReference>
<dbReference type="InterPro" id="IPR002586">
    <property type="entry name" value="CobQ/CobB/MinD/ParA_Nub-bd_dom"/>
</dbReference>
<dbReference type="InterPro" id="IPR050678">
    <property type="entry name" value="DNA_Partitioning_ATPase"/>
</dbReference>
<dbReference type="InterPro" id="IPR048089">
    <property type="entry name" value="McdA"/>
</dbReference>
<evidence type="ECO:0000313" key="3">
    <source>
        <dbReference type="Proteomes" id="UP000183649"/>
    </source>
</evidence>
<evidence type="ECO:0000313" key="2">
    <source>
        <dbReference type="EMBL" id="CUA93909.1"/>
    </source>
</evidence>
<evidence type="ECO:0000259" key="1">
    <source>
        <dbReference type="Pfam" id="PF01656"/>
    </source>
</evidence>
<dbReference type="CDD" id="cd02042">
    <property type="entry name" value="ParAB_family"/>
    <property type="match status" value="1"/>
</dbReference>
<reference evidence="3" key="1">
    <citation type="submission" date="2015-08" db="EMBL/GenBank/DDBJ databases">
        <authorList>
            <person name="Varghese N."/>
        </authorList>
    </citation>
    <scope>NUCLEOTIDE SEQUENCE [LARGE SCALE GENOMIC DNA]</scope>
    <source>
        <strain evidence="3">DSM 18181</strain>
    </source>
</reference>
<keyword evidence="3" id="KW-1185">Reference proteome</keyword>
<dbReference type="Proteomes" id="UP000183649">
    <property type="component" value="Unassembled WGS sequence"/>
</dbReference>
<dbReference type="PIRSF" id="PIRSF009320">
    <property type="entry name" value="Nuc_binding_HP_1000"/>
    <property type="match status" value="1"/>
</dbReference>
<dbReference type="STRING" id="339866.GCA_001418255_00407"/>
<dbReference type="SUPFAM" id="SSF52540">
    <property type="entry name" value="P-loop containing nucleoside triphosphate hydrolases"/>
    <property type="match status" value="1"/>
</dbReference>
<dbReference type="PANTHER" id="PTHR13696:SF96">
    <property type="entry name" value="COBQ_COBB_MIND_PARA NUCLEOTIDE BINDING DOMAIN-CONTAINING PROTEIN"/>
    <property type="match status" value="1"/>
</dbReference>
<name>A0A0K6HSN7_9BURK</name>
<proteinExistence type="predicted"/>
<accession>A0A0K6HSN7</accession>
<gene>
    <name evidence="2" type="ORF">Ga0061069_101409</name>
</gene>
<protein>
    <submittedName>
        <fullName evidence="2">Plasmid segregation oscillating ATPase ParF</fullName>
    </submittedName>
</protein>